<feature type="transmembrane region" description="Helical" evidence="7">
    <location>
        <begin position="113"/>
        <end position="133"/>
    </location>
</feature>
<protein>
    <submittedName>
        <fullName evidence="8">Chromate transporter</fullName>
    </submittedName>
</protein>
<dbReference type="EMBL" id="BJXL01000003">
    <property type="protein sequence ID" value="GEM82060.1"/>
    <property type="molecule type" value="Genomic_DNA"/>
</dbReference>
<dbReference type="RefSeq" id="WP_119339667.1">
    <property type="nucleotide sequence ID" value="NZ_BJXL01000003.1"/>
</dbReference>
<feature type="transmembrane region" description="Helical" evidence="7">
    <location>
        <begin position="62"/>
        <end position="93"/>
    </location>
</feature>
<evidence type="ECO:0000256" key="3">
    <source>
        <dbReference type="ARBA" id="ARBA00022475"/>
    </source>
</evidence>
<feature type="transmembrane region" description="Helical" evidence="7">
    <location>
        <begin position="139"/>
        <end position="172"/>
    </location>
</feature>
<dbReference type="InterPro" id="IPR052518">
    <property type="entry name" value="CHR_Transporter"/>
</dbReference>
<evidence type="ECO:0000256" key="5">
    <source>
        <dbReference type="ARBA" id="ARBA00022989"/>
    </source>
</evidence>
<name>A0A511QXE8_9DEIN</name>
<evidence type="ECO:0000256" key="4">
    <source>
        <dbReference type="ARBA" id="ARBA00022692"/>
    </source>
</evidence>
<comment type="similarity">
    <text evidence="2">Belongs to the chromate ion transporter (CHR) (TC 2.A.51) family.</text>
</comment>
<reference evidence="8 9" key="1">
    <citation type="submission" date="2019-07" db="EMBL/GenBank/DDBJ databases">
        <title>Whole genome shotgun sequence of Meiothermus hypogaeus NBRC 106114.</title>
        <authorList>
            <person name="Hosoyama A."/>
            <person name="Uohara A."/>
            <person name="Ohji S."/>
            <person name="Ichikawa N."/>
        </authorList>
    </citation>
    <scope>NUCLEOTIDE SEQUENCE [LARGE SCALE GENOMIC DNA]</scope>
    <source>
        <strain evidence="8 9">NBRC 106114</strain>
    </source>
</reference>
<keyword evidence="3" id="KW-1003">Cell membrane</keyword>
<feature type="transmembrane region" description="Helical" evidence="7">
    <location>
        <begin position="7"/>
        <end position="26"/>
    </location>
</feature>
<proteinExistence type="inferred from homology"/>
<dbReference type="PANTHER" id="PTHR43663:SF1">
    <property type="entry name" value="CHROMATE TRANSPORTER"/>
    <property type="match status" value="1"/>
</dbReference>
<dbReference type="InterPro" id="IPR003370">
    <property type="entry name" value="Chromate_transpt"/>
</dbReference>
<evidence type="ECO:0000313" key="9">
    <source>
        <dbReference type="Proteomes" id="UP000321197"/>
    </source>
</evidence>
<evidence type="ECO:0000256" key="6">
    <source>
        <dbReference type="ARBA" id="ARBA00023136"/>
    </source>
</evidence>
<dbReference type="OrthoDB" id="8969999at2"/>
<keyword evidence="5 7" id="KW-1133">Transmembrane helix</keyword>
<comment type="subcellular location">
    <subcellularLocation>
        <location evidence="1">Cell membrane</location>
        <topology evidence="1">Multi-pass membrane protein</topology>
    </subcellularLocation>
</comment>
<gene>
    <name evidence="8" type="ORF">MHY01S_02260</name>
</gene>
<dbReference type="Proteomes" id="UP000321197">
    <property type="component" value="Unassembled WGS sequence"/>
</dbReference>
<dbReference type="PANTHER" id="PTHR43663">
    <property type="entry name" value="CHROMATE TRANSPORT PROTEIN-RELATED"/>
    <property type="match status" value="1"/>
</dbReference>
<evidence type="ECO:0000256" key="7">
    <source>
        <dbReference type="SAM" id="Phobius"/>
    </source>
</evidence>
<sequence length="175" mass="18242">MAEVIEVFLAFLRFGVLSFGGGMANLPEMARVIIGNGWVTGQQFADGFALGQFVPGPNMLAVLFYGLSAAGVPGALAALLGMFLPGALGAMWLVKGWAWMARARWSRALRKALVPISMGLSASMVLVLVQLGVDGLGWFALLAAATLLIYRGVNVVWVIGGGAALGLLAALLPLR</sequence>
<accession>A0A511QXE8</accession>
<dbReference type="AlphaFoldDB" id="A0A511QXE8"/>
<keyword evidence="6 7" id="KW-0472">Membrane</keyword>
<keyword evidence="4 7" id="KW-0812">Transmembrane</keyword>
<dbReference type="GO" id="GO:0015109">
    <property type="term" value="F:chromate transmembrane transporter activity"/>
    <property type="evidence" value="ECO:0007669"/>
    <property type="project" value="InterPro"/>
</dbReference>
<comment type="caution">
    <text evidence="8">The sequence shown here is derived from an EMBL/GenBank/DDBJ whole genome shotgun (WGS) entry which is preliminary data.</text>
</comment>
<organism evidence="8 9">
    <name type="scientific">Meiothermus hypogaeus NBRC 106114</name>
    <dbReference type="NCBI Taxonomy" id="1227553"/>
    <lineage>
        <taxon>Bacteria</taxon>
        <taxon>Thermotogati</taxon>
        <taxon>Deinococcota</taxon>
        <taxon>Deinococci</taxon>
        <taxon>Thermales</taxon>
        <taxon>Thermaceae</taxon>
        <taxon>Meiothermus</taxon>
    </lineage>
</organism>
<evidence type="ECO:0000256" key="1">
    <source>
        <dbReference type="ARBA" id="ARBA00004651"/>
    </source>
</evidence>
<dbReference type="Pfam" id="PF02417">
    <property type="entry name" value="Chromate_transp"/>
    <property type="match status" value="1"/>
</dbReference>
<evidence type="ECO:0000313" key="8">
    <source>
        <dbReference type="EMBL" id="GEM82060.1"/>
    </source>
</evidence>
<evidence type="ECO:0000256" key="2">
    <source>
        <dbReference type="ARBA" id="ARBA00005262"/>
    </source>
</evidence>
<dbReference type="GO" id="GO:0005886">
    <property type="term" value="C:plasma membrane"/>
    <property type="evidence" value="ECO:0007669"/>
    <property type="project" value="UniProtKB-SubCell"/>
</dbReference>